<proteinExistence type="predicted"/>
<dbReference type="EMBL" id="FNAD01000007">
    <property type="protein sequence ID" value="SDD74682.1"/>
    <property type="molecule type" value="Genomic_DNA"/>
</dbReference>
<protein>
    <submittedName>
        <fullName evidence="1">Uncharacterized protein</fullName>
    </submittedName>
</protein>
<evidence type="ECO:0000313" key="1">
    <source>
        <dbReference type="EMBL" id="SDD74682.1"/>
    </source>
</evidence>
<gene>
    <name evidence="1" type="ORF">SAMN05216270_10741</name>
</gene>
<dbReference type="RefSeq" id="WP_143014871.1">
    <property type="nucleotide sequence ID" value="NZ_FNAD01000007.1"/>
</dbReference>
<sequence>MNSQQRARQPDFGSLDRGTFRDEYRSYTVRASSVDAPDSFQVITGAQGDDVVLVVSGLNSGALKATWGRFWRGLKPQTKIWIEEQAFRAFYSGHHIFDPAPGTVRFCDG</sequence>
<dbReference type="AlphaFoldDB" id="A0A1G6X990"/>
<name>A0A1G6X990_9ACTN</name>
<reference evidence="2" key="1">
    <citation type="submission" date="2016-10" db="EMBL/GenBank/DDBJ databases">
        <authorList>
            <person name="Varghese N."/>
            <person name="Submissions S."/>
        </authorList>
    </citation>
    <scope>NUCLEOTIDE SEQUENCE [LARGE SCALE GENOMIC DNA]</scope>
    <source>
        <strain evidence="2">CGMCC 4.3516</strain>
    </source>
</reference>
<evidence type="ECO:0000313" key="2">
    <source>
        <dbReference type="Proteomes" id="UP000198949"/>
    </source>
</evidence>
<keyword evidence="2" id="KW-1185">Reference proteome</keyword>
<dbReference type="Proteomes" id="UP000198949">
    <property type="component" value="Unassembled WGS sequence"/>
</dbReference>
<organism evidence="1 2">
    <name type="scientific">Glycomyces harbinensis</name>
    <dbReference type="NCBI Taxonomy" id="58114"/>
    <lineage>
        <taxon>Bacteria</taxon>
        <taxon>Bacillati</taxon>
        <taxon>Actinomycetota</taxon>
        <taxon>Actinomycetes</taxon>
        <taxon>Glycomycetales</taxon>
        <taxon>Glycomycetaceae</taxon>
        <taxon>Glycomyces</taxon>
    </lineage>
</organism>
<accession>A0A1G6X990</accession>
<dbReference type="OrthoDB" id="5189922at2"/>